<protein>
    <submittedName>
        <fullName evidence="1">Uncharacterized protein</fullName>
    </submittedName>
</protein>
<dbReference type="HOGENOM" id="CLU_222363_0_0_9"/>
<dbReference type="Proteomes" id="UP000017248">
    <property type="component" value="Unassembled WGS sequence"/>
</dbReference>
<accession>U6F105</accession>
<dbReference type="EMBL" id="CBUK010000018">
    <property type="protein sequence ID" value="CDI57586.1"/>
    <property type="molecule type" value="Genomic_DNA"/>
</dbReference>
<evidence type="ECO:0000313" key="2">
    <source>
        <dbReference type="Proteomes" id="UP000017248"/>
    </source>
</evidence>
<dbReference type="AlphaFoldDB" id="U6F105"/>
<evidence type="ECO:0000313" key="1">
    <source>
        <dbReference type="EMBL" id="CDI57586.1"/>
    </source>
</evidence>
<reference evidence="1" key="1">
    <citation type="submission" date="2013-09" db="EMBL/GenBank/DDBJ databases">
        <title>Draft Genome Sequence of five Lactobacillus helveticus strains CIRM-BIA 101T, 103, 104, 951 and 953 isolated from milk product.</title>
        <authorList>
            <person name="Valence F."/>
            <person name="Chuat V."/>
            <person name="Ma L."/>
            <person name="Creno S."/>
            <person name="Falentin H."/>
            <person name="Lortal S."/>
            <person name="Bizet C."/>
            <person name="Clermont D."/>
            <person name="Loux V."/>
            <person name="Bouchier C."/>
            <person name="Cousin S."/>
        </authorList>
    </citation>
    <scope>NUCLEOTIDE SEQUENCE [LARGE SCALE GENOMIC DNA]</scope>
    <source>
        <strain evidence="1">CIRM-BIA 951</strain>
    </source>
</reference>
<sequence length="16" mass="1781">MAAGEGLEFHLDKVTY</sequence>
<keyword evidence="2" id="KW-1185">Reference proteome</keyword>
<comment type="caution">
    <text evidence="1">The sequence shown here is derived from an EMBL/GenBank/DDBJ whole genome shotgun (WGS) entry which is preliminary data.</text>
</comment>
<proteinExistence type="predicted"/>
<organism evidence="1 2">
    <name type="scientific">Lactobacillus helveticus CIRM-BIA 951</name>
    <dbReference type="NCBI Taxonomy" id="1226334"/>
    <lineage>
        <taxon>Bacteria</taxon>
        <taxon>Bacillati</taxon>
        <taxon>Bacillota</taxon>
        <taxon>Bacilli</taxon>
        <taxon>Lactobacillales</taxon>
        <taxon>Lactobacillaceae</taxon>
        <taxon>Lactobacillus</taxon>
    </lineage>
</organism>
<name>U6F105_LACHE</name>
<gene>
    <name evidence="1" type="ORF">LHCIRMBIA951_00025</name>
</gene>